<evidence type="ECO:0000256" key="1">
    <source>
        <dbReference type="ARBA" id="ARBA00022448"/>
    </source>
</evidence>
<dbReference type="KEGG" id="vta:A1887"/>
<keyword evidence="6" id="KW-1185">Reference proteome</keyword>
<keyword evidence="5" id="KW-0378">Hydrolase</keyword>
<keyword evidence="3 5" id="KW-0067">ATP-binding</keyword>
<dbReference type="GO" id="GO:0005524">
    <property type="term" value="F:ATP binding"/>
    <property type="evidence" value="ECO:0007669"/>
    <property type="project" value="UniProtKB-KW"/>
</dbReference>
<dbReference type="SUPFAM" id="SSF52540">
    <property type="entry name" value="P-loop containing nucleoside triphosphate hydrolases"/>
    <property type="match status" value="1"/>
</dbReference>
<reference evidence="5 6" key="1">
    <citation type="submission" date="2017-10" db="EMBL/GenBank/DDBJ databases">
        <authorList>
            <person name="Banno H."/>
            <person name="Chua N.-H."/>
        </authorList>
    </citation>
    <scope>NUCLEOTIDE SEQUENCE [LARGE SCALE GENOMIC DNA]</scope>
    <source>
        <strain evidence="5">Vibrio tapetis CECT4600</strain>
    </source>
</reference>
<keyword evidence="1" id="KW-0813">Transport</keyword>
<dbReference type="PROSITE" id="PS50893">
    <property type="entry name" value="ABC_TRANSPORTER_2"/>
    <property type="match status" value="1"/>
</dbReference>
<dbReference type="Gene3D" id="3.40.50.300">
    <property type="entry name" value="P-loop containing nucleotide triphosphate hydrolases"/>
    <property type="match status" value="1"/>
</dbReference>
<proteinExistence type="predicted"/>
<dbReference type="InterPro" id="IPR017871">
    <property type="entry name" value="ABC_transporter-like_CS"/>
</dbReference>
<dbReference type="PROSITE" id="PS00211">
    <property type="entry name" value="ABC_TRANSPORTER_1"/>
    <property type="match status" value="1"/>
</dbReference>
<name>A0A2N8ZD91_9VIBR</name>
<evidence type="ECO:0000313" key="5">
    <source>
        <dbReference type="EMBL" id="SON49866.1"/>
    </source>
</evidence>
<gene>
    <name evidence="5" type="primary">tauB</name>
    <name evidence="5" type="ORF">VTAP4600_A1887</name>
</gene>
<dbReference type="InterPro" id="IPR027417">
    <property type="entry name" value="P-loop_NTPase"/>
</dbReference>
<dbReference type="PANTHER" id="PTHR42781">
    <property type="entry name" value="SPERMIDINE/PUTRESCINE IMPORT ATP-BINDING PROTEIN POTA"/>
    <property type="match status" value="1"/>
</dbReference>
<dbReference type="OrthoDB" id="9802264at2"/>
<sequence>MNRTKKLSVNQLSYAFDGKPVLEDMSLELEQGKVLAIVGRSGCGKTTLLNLIANLLEDENHSIISSFESTAVLFQDPRLLPWKNCKDNISWGMKAQGVARGERETAAIKLASEVGLHDEDLAKYPHELSGGMKQRVAMARSFAVKPELLLLDEPFSALDIGLKEDLYDLLISEIEHRGLTVLFITHDIMEAIRLADEVMVLTDKPGRLAHRHVIDRPRKQRDQDYLYGSALNLLKIDSVKSAFQTGESYATSR</sequence>
<evidence type="ECO:0000259" key="4">
    <source>
        <dbReference type="PROSITE" id="PS50893"/>
    </source>
</evidence>
<evidence type="ECO:0000256" key="3">
    <source>
        <dbReference type="ARBA" id="ARBA00022840"/>
    </source>
</evidence>
<dbReference type="Proteomes" id="UP000235828">
    <property type="component" value="Chromosome A"/>
</dbReference>
<dbReference type="GO" id="GO:0016887">
    <property type="term" value="F:ATP hydrolysis activity"/>
    <property type="evidence" value="ECO:0007669"/>
    <property type="project" value="InterPro"/>
</dbReference>
<dbReference type="AlphaFoldDB" id="A0A2N8ZD91"/>
<evidence type="ECO:0000256" key="2">
    <source>
        <dbReference type="ARBA" id="ARBA00022741"/>
    </source>
</evidence>
<dbReference type="Pfam" id="PF00005">
    <property type="entry name" value="ABC_tran"/>
    <property type="match status" value="1"/>
</dbReference>
<evidence type="ECO:0000313" key="6">
    <source>
        <dbReference type="Proteomes" id="UP000235828"/>
    </source>
</evidence>
<dbReference type="SMART" id="SM00382">
    <property type="entry name" value="AAA"/>
    <property type="match status" value="1"/>
</dbReference>
<protein>
    <submittedName>
        <fullName evidence="5">Taurine import ATP-binding protein TauB</fullName>
        <ecNumber evidence="5">3.6.3.36</ecNumber>
    </submittedName>
</protein>
<dbReference type="PANTHER" id="PTHR42781:SF8">
    <property type="entry name" value="BICARBONATE TRANSPORT ATP-BINDING PROTEIN CMPC"/>
    <property type="match status" value="1"/>
</dbReference>
<dbReference type="InterPro" id="IPR050093">
    <property type="entry name" value="ABC_SmlMolc_Importer"/>
</dbReference>
<dbReference type="EMBL" id="LT960611">
    <property type="protein sequence ID" value="SON49866.1"/>
    <property type="molecule type" value="Genomic_DNA"/>
</dbReference>
<accession>A0A2N8ZD91</accession>
<dbReference type="EC" id="3.6.3.36" evidence="5"/>
<dbReference type="InterPro" id="IPR003593">
    <property type="entry name" value="AAA+_ATPase"/>
</dbReference>
<feature type="domain" description="ABC transporter" evidence="4">
    <location>
        <begin position="7"/>
        <end position="228"/>
    </location>
</feature>
<dbReference type="RefSeq" id="WP_102522460.1">
    <property type="nucleotide sequence ID" value="NZ_LT960611.1"/>
</dbReference>
<organism evidence="5 6">
    <name type="scientific">Vibrio tapetis subsp. tapetis</name>
    <dbReference type="NCBI Taxonomy" id="1671868"/>
    <lineage>
        <taxon>Bacteria</taxon>
        <taxon>Pseudomonadati</taxon>
        <taxon>Pseudomonadota</taxon>
        <taxon>Gammaproteobacteria</taxon>
        <taxon>Vibrionales</taxon>
        <taxon>Vibrionaceae</taxon>
        <taxon>Vibrio</taxon>
    </lineage>
</organism>
<dbReference type="InterPro" id="IPR003439">
    <property type="entry name" value="ABC_transporter-like_ATP-bd"/>
</dbReference>
<keyword evidence="2" id="KW-0547">Nucleotide-binding</keyword>